<comment type="caution">
    <text evidence="2">The sequence shown here is derived from an EMBL/GenBank/DDBJ whole genome shotgun (WGS) entry which is preliminary data.</text>
</comment>
<evidence type="ECO:0008006" key="4">
    <source>
        <dbReference type="Google" id="ProtNLM"/>
    </source>
</evidence>
<evidence type="ECO:0000256" key="1">
    <source>
        <dbReference type="SAM" id="MobiDB-lite"/>
    </source>
</evidence>
<protein>
    <recommendedName>
        <fullName evidence="4">Golgin-45</fullName>
    </recommendedName>
</protein>
<dbReference type="EMBL" id="JARBDR010000640">
    <property type="protein sequence ID" value="KAJ8310036.1"/>
    <property type="molecule type" value="Genomic_DNA"/>
</dbReference>
<dbReference type="PANTHER" id="PTHR13066">
    <property type="entry name" value="BASIC LEUCINE ZIPPER NUCLEAR FACTOR 1 BLZF1 PROTEIN"/>
    <property type="match status" value="1"/>
</dbReference>
<evidence type="ECO:0000313" key="3">
    <source>
        <dbReference type="Proteomes" id="UP001217089"/>
    </source>
</evidence>
<reference evidence="2 3" key="1">
    <citation type="submission" date="2022-12" db="EMBL/GenBank/DDBJ databases">
        <title>Chromosome-level genome of Tegillarca granosa.</title>
        <authorList>
            <person name="Kim J."/>
        </authorList>
    </citation>
    <scope>NUCLEOTIDE SEQUENCE [LARGE SCALE GENOMIC DNA]</scope>
    <source>
        <strain evidence="2">Teg-2019</strain>
        <tissue evidence="2">Adductor muscle</tissue>
    </source>
</reference>
<keyword evidence="3" id="KW-1185">Reference proteome</keyword>
<accession>A0ABQ9F0F3</accession>
<dbReference type="Proteomes" id="UP001217089">
    <property type="component" value="Unassembled WGS sequence"/>
</dbReference>
<proteinExistence type="predicted"/>
<name>A0ABQ9F0F3_TEGGR</name>
<gene>
    <name evidence="2" type="ORF">KUTeg_011901</name>
</gene>
<dbReference type="InterPro" id="IPR027095">
    <property type="entry name" value="Golgin-45"/>
</dbReference>
<sequence>MATTEKHITAFPKEKIAALSNETKNKKANLKNLSLKSELEDNHGTVLLRHPLPKYSFQVSTKKHSNKKDNSSSNVSGLKKTETVTASVAPNVRSDPKLFLTPSVLEKPVSKVDPLQNSIVKTASNTGTADSSVNNAHSKVTTNVTAISPQTGDHQNVEGQYESLPFPEVSSPCNRVGSCSHEEQVKKLTEELNDLKNQLDVQVKVNGELKKLLVASVGDDLHSKVERLARDRAQMALELGDFTKKMMEDYENLDKVAIQADMWRSKYLASRVMADELASAKAFFAMQLQESQHAIQQMLNERHELRTNLIETYR</sequence>
<feature type="region of interest" description="Disordered" evidence="1">
    <location>
        <begin position="59"/>
        <end position="81"/>
    </location>
</feature>
<organism evidence="2 3">
    <name type="scientific">Tegillarca granosa</name>
    <name type="common">Malaysian cockle</name>
    <name type="synonym">Anadara granosa</name>
    <dbReference type="NCBI Taxonomy" id="220873"/>
    <lineage>
        <taxon>Eukaryota</taxon>
        <taxon>Metazoa</taxon>
        <taxon>Spiralia</taxon>
        <taxon>Lophotrochozoa</taxon>
        <taxon>Mollusca</taxon>
        <taxon>Bivalvia</taxon>
        <taxon>Autobranchia</taxon>
        <taxon>Pteriomorphia</taxon>
        <taxon>Arcoida</taxon>
        <taxon>Arcoidea</taxon>
        <taxon>Arcidae</taxon>
        <taxon>Tegillarca</taxon>
    </lineage>
</organism>
<evidence type="ECO:0000313" key="2">
    <source>
        <dbReference type="EMBL" id="KAJ8310036.1"/>
    </source>
</evidence>
<dbReference type="PANTHER" id="PTHR13066:SF2">
    <property type="entry name" value="GOLGIN-45"/>
    <property type="match status" value="1"/>
</dbReference>